<feature type="transmembrane region" description="Helical" evidence="1">
    <location>
        <begin position="57"/>
        <end position="74"/>
    </location>
</feature>
<sequence length="239" mass="27664">MKALSLLRVAWRLLFIQSSWNFNNMQGIGVFYAAYPELSRLKMPVKGMRHFARYFNTNPYMAGVVIGVALNYEIQRGEHLSSEYKNTLASFFGAIGDAFFWATFRPAVFALGVTMYFIEPLRPLCLWVPIILYLAVTLTARFYGFYLGYVHGMSVVQKIQPGLLHLCIDGLKNSHYILAGILFTLIMYQVFLHFAPFYMGIAIVFLICNLIFFHFMRVNVFIILISIFMFIIEFFRQSV</sequence>
<dbReference type="KEGG" id="din:Selin_1896"/>
<dbReference type="Pfam" id="PF03613">
    <property type="entry name" value="EIID-AGA"/>
    <property type="match status" value="1"/>
</dbReference>
<feature type="transmembrane region" description="Helical" evidence="1">
    <location>
        <begin position="95"/>
        <end position="118"/>
    </location>
</feature>
<feature type="transmembrane region" description="Helical" evidence="1">
    <location>
        <begin position="197"/>
        <end position="213"/>
    </location>
</feature>
<name>E6W1Z7_DESIS</name>
<dbReference type="Proteomes" id="UP000002572">
    <property type="component" value="Chromosome"/>
</dbReference>
<dbReference type="STRING" id="653733.Selin_1896"/>
<evidence type="ECO:0000256" key="1">
    <source>
        <dbReference type="SAM" id="Phobius"/>
    </source>
</evidence>
<evidence type="ECO:0000313" key="2">
    <source>
        <dbReference type="EMBL" id="ADU66623.1"/>
    </source>
</evidence>
<dbReference type="InParanoid" id="E6W1Z7"/>
<dbReference type="PROSITE" id="PS51108">
    <property type="entry name" value="PTS_EIID"/>
    <property type="match status" value="1"/>
</dbReference>
<reference evidence="2 3" key="1">
    <citation type="submission" date="2010-12" db="EMBL/GenBank/DDBJ databases">
        <title>Complete sequence of Desulfurispirillum indicum S5.</title>
        <authorList>
            <consortium name="US DOE Joint Genome Institute"/>
            <person name="Lucas S."/>
            <person name="Copeland A."/>
            <person name="Lapidus A."/>
            <person name="Cheng J.-F."/>
            <person name="Goodwin L."/>
            <person name="Pitluck S."/>
            <person name="Chertkov O."/>
            <person name="Held B."/>
            <person name="Detter J.C."/>
            <person name="Han C."/>
            <person name="Tapia R."/>
            <person name="Land M."/>
            <person name="Hauser L."/>
            <person name="Kyrpides N."/>
            <person name="Ivanova N."/>
            <person name="Mikhailova N."/>
            <person name="Haggblom M."/>
            <person name="Rauschenbach I."/>
            <person name="Bini E."/>
            <person name="Woyke T."/>
        </authorList>
    </citation>
    <scope>NUCLEOTIDE SEQUENCE [LARGE SCALE GENOMIC DNA]</scope>
    <source>
        <strain evidence="3">ATCC BAA-1389 / DSM 22839 / S5</strain>
    </source>
</reference>
<dbReference type="PANTHER" id="PTHR32502:SF23">
    <property type="entry name" value="TRANSPORT PROTEIN, PTS SYSTEM"/>
    <property type="match status" value="1"/>
</dbReference>
<evidence type="ECO:0000313" key="3">
    <source>
        <dbReference type="Proteomes" id="UP000002572"/>
    </source>
</evidence>
<dbReference type="HOGENOM" id="CLU_103310_0_0_0"/>
<dbReference type="OrthoDB" id="9795582at2"/>
<dbReference type="InterPro" id="IPR004704">
    <property type="entry name" value="PTS_IID_man"/>
</dbReference>
<accession>E6W1Z7</accession>
<dbReference type="GO" id="GO:0005886">
    <property type="term" value="C:plasma membrane"/>
    <property type="evidence" value="ECO:0007669"/>
    <property type="project" value="TreeGrafter"/>
</dbReference>
<dbReference type="RefSeq" id="WP_013506503.1">
    <property type="nucleotide sequence ID" value="NC_014836.1"/>
</dbReference>
<dbReference type="PANTHER" id="PTHR32502">
    <property type="entry name" value="N-ACETYLGALACTOSAMINE PERMEASE II COMPONENT-RELATED"/>
    <property type="match status" value="1"/>
</dbReference>
<proteinExistence type="predicted"/>
<feature type="transmembrane region" description="Helical" evidence="1">
    <location>
        <begin position="130"/>
        <end position="152"/>
    </location>
</feature>
<dbReference type="EMBL" id="CP002432">
    <property type="protein sequence ID" value="ADU66623.1"/>
    <property type="molecule type" value="Genomic_DNA"/>
</dbReference>
<protein>
    <submittedName>
        <fullName evidence="2">PTS system mannose/fructose/sorbose family IID component</fullName>
    </submittedName>
</protein>
<keyword evidence="1" id="KW-0472">Membrane</keyword>
<keyword evidence="1" id="KW-1133">Transmembrane helix</keyword>
<gene>
    <name evidence="2" type="ordered locus">Selin_1896</name>
</gene>
<dbReference type="GO" id="GO:0009401">
    <property type="term" value="P:phosphoenolpyruvate-dependent sugar phosphotransferase system"/>
    <property type="evidence" value="ECO:0007669"/>
    <property type="project" value="InterPro"/>
</dbReference>
<dbReference type="InterPro" id="IPR050303">
    <property type="entry name" value="GatZ_KbaZ_carbometab"/>
</dbReference>
<feature type="transmembrane region" description="Helical" evidence="1">
    <location>
        <begin position="218"/>
        <end position="235"/>
    </location>
</feature>
<keyword evidence="3" id="KW-1185">Reference proteome</keyword>
<dbReference type="eggNOG" id="COG3716">
    <property type="taxonomic scope" value="Bacteria"/>
</dbReference>
<keyword evidence="1" id="KW-0812">Transmembrane</keyword>
<dbReference type="FunCoup" id="E6W1Z7">
    <property type="interactions" value="75"/>
</dbReference>
<organism evidence="2 3">
    <name type="scientific">Desulfurispirillum indicum (strain ATCC BAA-1389 / DSM 22839 / S5)</name>
    <dbReference type="NCBI Taxonomy" id="653733"/>
    <lineage>
        <taxon>Bacteria</taxon>
        <taxon>Pseudomonadati</taxon>
        <taxon>Chrysiogenota</taxon>
        <taxon>Chrysiogenia</taxon>
        <taxon>Chrysiogenales</taxon>
        <taxon>Chrysiogenaceae</taxon>
        <taxon>Desulfurispirillum</taxon>
    </lineage>
</organism>
<dbReference type="AlphaFoldDB" id="E6W1Z7"/>